<feature type="transmembrane region" description="Helical" evidence="1">
    <location>
        <begin position="24"/>
        <end position="47"/>
    </location>
</feature>
<name>A0A380BX89_9STAP</name>
<evidence type="ECO:0000313" key="5">
    <source>
        <dbReference type="Proteomes" id="UP000321598"/>
    </source>
</evidence>
<reference evidence="3 4" key="1">
    <citation type="submission" date="2018-06" db="EMBL/GenBank/DDBJ databases">
        <authorList>
            <consortium name="Pathogen Informatics"/>
            <person name="Doyle S."/>
        </authorList>
    </citation>
    <scope>NUCLEOTIDE SEQUENCE [LARGE SCALE GENOMIC DNA]</scope>
    <source>
        <strain evidence="3 4">NCTC12413</strain>
    </source>
</reference>
<gene>
    <name evidence="3" type="primary">yhaH_2</name>
    <name evidence="3" type="ORF">NCTC12413_00319</name>
    <name evidence="2" type="ORF">SAR03_13060</name>
</gene>
<dbReference type="EMBL" id="UGZE01000001">
    <property type="protein sequence ID" value="SUJ08765.1"/>
    <property type="molecule type" value="Genomic_DNA"/>
</dbReference>
<dbReference type="Proteomes" id="UP000254956">
    <property type="component" value="Unassembled WGS sequence"/>
</dbReference>
<evidence type="ECO:0000313" key="2">
    <source>
        <dbReference type="EMBL" id="GEQ00269.1"/>
    </source>
</evidence>
<reference evidence="2 5" key="2">
    <citation type="submission" date="2019-07" db="EMBL/GenBank/DDBJ databases">
        <title>Whole genome shotgun sequence of Staphylococcus arlettae NBRC 109765.</title>
        <authorList>
            <person name="Hosoyama A."/>
            <person name="Uohara A."/>
            <person name="Ohji S."/>
            <person name="Ichikawa N."/>
        </authorList>
    </citation>
    <scope>NUCLEOTIDE SEQUENCE [LARGE SCALE GENOMIC DNA]</scope>
    <source>
        <strain evidence="2 5">NBRC 109765</strain>
    </source>
</reference>
<dbReference type="PANTHER" id="PTHR34980:SF2">
    <property type="entry name" value="INNER MEMBRANE PROTEIN YHAH-RELATED"/>
    <property type="match status" value="1"/>
</dbReference>
<keyword evidence="1" id="KW-0472">Membrane</keyword>
<dbReference type="GO" id="GO:0005886">
    <property type="term" value="C:plasma membrane"/>
    <property type="evidence" value="ECO:0007669"/>
    <property type="project" value="TreeGrafter"/>
</dbReference>
<dbReference type="PANTHER" id="PTHR34980">
    <property type="entry name" value="INNER MEMBRANE PROTEIN-RELATED-RELATED"/>
    <property type="match status" value="1"/>
</dbReference>
<keyword evidence="1" id="KW-0812">Transmembrane</keyword>
<protein>
    <submittedName>
        <fullName evidence="2">DUF805 domain-containing protein</fullName>
    </submittedName>
    <submittedName>
        <fullName evidence="3">Membrane protein</fullName>
    </submittedName>
</protein>
<feature type="transmembrane region" description="Helical" evidence="1">
    <location>
        <begin position="84"/>
        <end position="103"/>
    </location>
</feature>
<evidence type="ECO:0000313" key="4">
    <source>
        <dbReference type="Proteomes" id="UP000254956"/>
    </source>
</evidence>
<dbReference type="AlphaFoldDB" id="A0A380BX89"/>
<dbReference type="RefSeq" id="WP_021459668.1">
    <property type="nucleotide sequence ID" value="NZ_BKAV01000010.1"/>
</dbReference>
<sequence length="153" mass="17494">MWTFYAEYWRNALNFKGRSRRKALWYPILLNHVIFTAVINIFCATVLSFSEQSISIVNTLLALIFFVPDYAVSTRRLHDSGRTMLLPTLFGITILYTQLLSYIAPTGTFAIIITFPISIFSLVVSILILIFSLLPGDKQVNDYGSNPRVHHIF</sequence>
<evidence type="ECO:0000313" key="3">
    <source>
        <dbReference type="EMBL" id="SUJ08765.1"/>
    </source>
</evidence>
<keyword evidence="5" id="KW-1185">Reference proteome</keyword>
<evidence type="ECO:0000256" key="1">
    <source>
        <dbReference type="SAM" id="Phobius"/>
    </source>
</evidence>
<accession>A0A380BX89</accession>
<organism evidence="3 4">
    <name type="scientific">Staphylococcus arlettae</name>
    <dbReference type="NCBI Taxonomy" id="29378"/>
    <lineage>
        <taxon>Bacteria</taxon>
        <taxon>Bacillati</taxon>
        <taxon>Bacillota</taxon>
        <taxon>Bacilli</taxon>
        <taxon>Bacillales</taxon>
        <taxon>Staphylococcaceae</taxon>
        <taxon>Staphylococcus</taxon>
    </lineage>
</organism>
<feature type="transmembrane region" description="Helical" evidence="1">
    <location>
        <begin position="53"/>
        <end position="72"/>
    </location>
</feature>
<dbReference type="Proteomes" id="UP000321598">
    <property type="component" value="Unassembled WGS sequence"/>
</dbReference>
<keyword evidence="1" id="KW-1133">Transmembrane helix</keyword>
<dbReference type="EMBL" id="BKAV01000010">
    <property type="protein sequence ID" value="GEQ00269.1"/>
    <property type="molecule type" value="Genomic_DNA"/>
</dbReference>
<feature type="transmembrane region" description="Helical" evidence="1">
    <location>
        <begin position="109"/>
        <end position="134"/>
    </location>
</feature>
<dbReference type="Pfam" id="PF05656">
    <property type="entry name" value="DUF805"/>
    <property type="match status" value="1"/>
</dbReference>
<proteinExistence type="predicted"/>
<dbReference type="InterPro" id="IPR008523">
    <property type="entry name" value="DUF805"/>
</dbReference>
<dbReference type="OrthoDB" id="9812349at2"/>